<keyword evidence="3" id="KW-1185">Reference proteome</keyword>
<keyword evidence="1" id="KW-0472">Membrane</keyword>
<feature type="transmembrane region" description="Helical" evidence="1">
    <location>
        <begin position="50"/>
        <end position="67"/>
    </location>
</feature>
<protein>
    <submittedName>
        <fullName evidence="2">Uncharacterized protein</fullName>
    </submittedName>
</protein>
<accession>A0A1I6BDB9</accession>
<dbReference type="EMBL" id="FOXS01000008">
    <property type="protein sequence ID" value="SFQ78906.1"/>
    <property type="molecule type" value="Genomic_DNA"/>
</dbReference>
<reference evidence="3" key="1">
    <citation type="submission" date="2016-10" db="EMBL/GenBank/DDBJ databases">
        <authorList>
            <person name="Varghese N."/>
            <person name="Submissions S."/>
        </authorList>
    </citation>
    <scope>NUCLEOTIDE SEQUENCE [LARGE SCALE GENOMIC DNA]</scope>
    <source>
        <strain evidence="3">OR362-8,ATCC BAA-1266,JCM 13504</strain>
    </source>
</reference>
<keyword evidence="1" id="KW-0812">Transmembrane</keyword>
<evidence type="ECO:0000313" key="3">
    <source>
        <dbReference type="Proteomes" id="UP000199029"/>
    </source>
</evidence>
<proteinExistence type="predicted"/>
<evidence type="ECO:0000313" key="2">
    <source>
        <dbReference type="EMBL" id="SFQ78906.1"/>
    </source>
</evidence>
<keyword evidence="1" id="KW-1133">Transmembrane helix</keyword>
<dbReference type="AlphaFoldDB" id="A0A1I6BDB9"/>
<organism evidence="2 3">
    <name type="scientific">Hymenobacter arizonensis</name>
    <name type="common">Siccationidurans arizonensis</name>
    <dbReference type="NCBI Taxonomy" id="1227077"/>
    <lineage>
        <taxon>Bacteria</taxon>
        <taxon>Pseudomonadati</taxon>
        <taxon>Bacteroidota</taxon>
        <taxon>Cytophagia</taxon>
        <taxon>Cytophagales</taxon>
        <taxon>Hymenobacteraceae</taxon>
        <taxon>Hymenobacter</taxon>
    </lineage>
</organism>
<feature type="transmembrane region" description="Helical" evidence="1">
    <location>
        <begin position="27"/>
        <end position="44"/>
    </location>
</feature>
<name>A0A1I6BDB9_HYMAR</name>
<dbReference type="Proteomes" id="UP000199029">
    <property type="component" value="Unassembled WGS sequence"/>
</dbReference>
<sequence>MFPTTDYSKMTREELAAEAKKMNSQKTLTAVLIGVAVGVAVWSATHHGGMMTFGLLGLAVLVGYRASRARKRLQAEISHRDKAPKQ</sequence>
<dbReference type="RefSeq" id="WP_092678281.1">
    <property type="nucleotide sequence ID" value="NZ_FOXS01000008.1"/>
</dbReference>
<dbReference type="OrthoDB" id="887293at2"/>
<gene>
    <name evidence="2" type="ORF">SAMN04515668_4376</name>
</gene>
<evidence type="ECO:0000256" key="1">
    <source>
        <dbReference type="SAM" id="Phobius"/>
    </source>
</evidence>